<dbReference type="EC" id="2.5.1.-" evidence="7"/>
<dbReference type="Pfam" id="PF00348">
    <property type="entry name" value="polyprenyl_synt"/>
    <property type="match status" value="1"/>
</dbReference>
<comment type="similarity">
    <text evidence="2 6">Belongs to the FPP/GGPP synthase family.</text>
</comment>
<dbReference type="InterPro" id="IPR033749">
    <property type="entry name" value="Polyprenyl_synt_CS"/>
</dbReference>
<dbReference type="InterPro" id="IPR000092">
    <property type="entry name" value="Polyprenyl_synt"/>
</dbReference>
<dbReference type="CDD" id="cd00685">
    <property type="entry name" value="Trans_IPPS_HT"/>
    <property type="match status" value="1"/>
</dbReference>
<dbReference type="SUPFAM" id="SSF48576">
    <property type="entry name" value="Terpenoid synthases"/>
    <property type="match status" value="1"/>
</dbReference>
<dbReference type="PANTHER" id="PTHR12001">
    <property type="entry name" value="GERANYLGERANYL PYROPHOSPHATE SYNTHASE"/>
    <property type="match status" value="1"/>
</dbReference>
<evidence type="ECO:0000256" key="2">
    <source>
        <dbReference type="ARBA" id="ARBA00006706"/>
    </source>
</evidence>
<dbReference type="RefSeq" id="WP_377821404.1">
    <property type="nucleotide sequence ID" value="NZ_JBHSWJ010000002.1"/>
</dbReference>
<evidence type="ECO:0000313" key="8">
    <source>
        <dbReference type="Proteomes" id="UP001596356"/>
    </source>
</evidence>
<reference evidence="8" key="1">
    <citation type="journal article" date="2019" name="Int. J. Syst. Evol. Microbiol.">
        <title>The Global Catalogue of Microorganisms (GCM) 10K type strain sequencing project: providing services to taxonomists for standard genome sequencing and annotation.</title>
        <authorList>
            <consortium name="The Broad Institute Genomics Platform"/>
            <consortium name="The Broad Institute Genome Sequencing Center for Infectious Disease"/>
            <person name="Wu L."/>
            <person name="Ma J."/>
        </authorList>
    </citation>
    <scope>NUCLEOTIDE SEQUENCE [LARGE SCALE GENOMIC DNA]</scope>
    <source>
        <strain evidence="8">NBRC 106593</strain>
    </source>
</reference>
<accession>A0ABW2AR42</accession>
<evidence type="ECO:0000313" key="7">
    <source>
        <dbReference type="EMBL" id="MFC6713557.1"/>
    </source>
</evidence>
<sequence length="360" mass="38660">MADPLEARELRARVQETLDSFRIQEQKVLAPLGEPATALLDAVFSLLRGGKRLRAAFCFWGYLGAGGPDGQPVVRAASAMEVFQAAALLHDDVMDASDIRRGQPTAHVALAAAHREAGWYGDPGRFGEAGAILAGDLCLNWTDQLFATCGMSAQEIARGRVYLDQMRTQLMGGQFLDIVESARSWQDLSTQERVESARTVIRFKSAGYTIAQPLMIGAASAGADEATIRALSDYGYALGEAFQLRDDLLGVFGDPATTGKPAGDDIREGKRTVLVAYLLDTASPSELERFDACLGSPDLTEDDVHWVRKLAIGTAAVDRVEELIQQQAGASAVALERASLTDEARARLTELISVCTARAA</sequence>
<keyword evidence="8" id="KW-1185">Reference proteome</keyword>
<dbReference type="SFLD" id="SFLDG01017">
    <property type="entry name" value="Polyprenyl_Transferase_Like"/>
    <property type="match status" value="1"/>
</dbReference>
<dbReference type="Gene3D" id="1.10.600.10">
    <property type="entry name" value="Farnesyl Diphosphate Synthase"/>
    <property type="match status" value="1"/>
</dbReference>
<gene>
    <name evidence="7" type="ORF">ACFQBT_06790</name>
</gene>
<evidence type="ECO:0000256" key="5">
    <source>
        <dbReference type="ARBA" id="ARBA00022842"/>
    </source>
</evidence>
<dbReference type="GO" id="GO:0016740">
    <property type="term" value="F:transferase activity"/>
    <property type="evidence" value="ECO:0007669"/>
    <property type="project" value="UniProtKB-KW"/>
</dbReference>
<evidence type="ECO:0000256" key="1">
    <source>
        <dbReference type="ARBA" id="ARBA00001946"/>
    </source>
</evidence>
<proteinExistence type="inferred from homology"/>
<name>A0ABW2AR42_9MICO</name>
<comment type="caution">
    <text evidence="7">The sequence shown here is derived from an EMBL/GenBank/DDBJ whole genome shotgun (WGS) entry which is preliminary data.</text>
</comment>
<keyword evidence="3 6" id="KW-0808">Transferase</keyword>
<keyword evidence="4" id="KW-0479">Metal-binding</keyword>
<dbReference type="EMBL" id="JBHSWJ010000002">
    <property type="protein sequence ID" value="MFC6713557.1"/>
    <property type="molecule type" value="Genomic_DNA"/>
</dbReference>
<dbReference type="PROSITE" id="PS00723">
    <property type="entry name" value="POLYPRENYL_SYNTHASE_1"/>
    <property type="match status" value="1"/>
</dbReference>
<evidence type="ECO:0000256" key="3">
    <source>
        <dbReference type="ARBA" id="ARBA00022679"/>
    </source>
</evidence>
<protein>
    <submittedName>
        <fullName evidence="7">Polyprenyl synthetase family protein</fullName>
        <ecNumber evidence="7">2.5.1.-</ecNumber>
    </submittedName>
</protein>
<dbReference type="InterPro" id="IPR008949">
    <property type="entry name" value="Isoprenoid_synthase_dom_sf"/>
</dbReference>
<organism evidence="7 8">
    <name type="scientific">Branchiibius cervicis</name>
    <dbReference type="NCBI Taxonomy" id="908252"/>
    <lineage>
        <taxon>Bacteria</taxon>
        <taxon>Bacillati</taxon>
        <taxon>Actinomycetota</taxon>
        <taxon>Actinomycetes</taxon>
        <taxon>Micrococcales</taxon>
        <taxon>Dermacoccaceae</taxon>
        <taxon>Branchiibius</taxon>
    </lineage>
</organism>
<dbReference type="SFLD" id="SFLDS00005">
    <property type="entry name" value="Isoprenoid_Synthase_Type_I"/>
    <property type="match status" value="1"/>
</dbReference>
<dbReference type="PANTHER" id="PTHR12001:SF85">
    <property type="entry name" value="SHORT CHAIN ISOPRENYL DIPHOSPHATE SYNTHASE"/>
    <property type="match status" value="1"/>
</dbReference>
<comment type="cofactor">
    <cofactor evidence="1">
        <name>Mg(2+)</name>
        <dbReference type="ChEBI" id="CHEBI:18420"/>
    </cofactor>
</comment>
<dbReference type="PROSITE" id="PS00444">
    <property type="entry name" value="POLYPRENYL_SYNTHASE_2"/>
    <property type="match status" value="1"/>
</dbReference>
<evidence type="ECO:0000256" key="6">
    <source>
        <dbReference type="RuleBase" id="RU004466"/>
    </source>
</evidence>
<keyword evidence="5" id="KW-0460">Magnesium</keyword>
<dbReference type="Proteomes" id="UP001596356">
    <property type="component" value="Unassembled WGS sequence"/>
</dbReference>
<evidence type="ECO:0000256" key="4">
    <source>
        <dbReference type="ARBA" id="ARBA00022723"/>
    </source>
</evidence>